<dbReference type="Proteomes" id="UP001620262">
    <property type="component" value="Unassembled WGS sequence"/>
</dbReference>
<dbReference type="RefSeq" id="WP_404676634.1">
    <property type="nucleotide sequence ID" value="NZ_JBJDOT010000063.1"/>
</dbReference>
<evidence type="ECO:0000313" key="1">
    <source>
        <dbReference type="EMBL" id="MFK3866783.1"/>
    </source>
</evidence>
<evidence type="ECO:0000313" key="2">
    <source>
        <dbReference type="Proteomes" id="UP001620262"/>
    </source>
</evidence>
<name>A0ABW8L5D2_9GAMM</name>
<organism evidence="1 2">
    <name type="scientific">Pseudoalteromonas rhizosphaerae</name>
    <dbReference type="NCBI Taxonomy" id="2518973"/>
    <lineage>
        <taxon>Bacteria</taxon>
        <taxon>Pseudomonadati</taxon>
        <taxon>Pseudomonadota</taxon>
        <taxon>Gammaproteobacteria</taxon>
        <taxon>Alteromonadales</taxon>
        <taxon>Pseudoalteromonadaceae</taxon>
        <taxon>Pseudoalteromonas</taxon>
    </lineage>
</organism>
<comment type="caution">
    <text evidence="1">The sequence shown here is derived from an EMBL/GenBank/DDBJ whole genome shotgun (WGS) entry which is preliminary data.</text>
</comment>
<sequence>MNKKFSNADEACVERFVQMYDQLDHNELEGTQTLELLNKLND</sequence>
<dbReference type="EMBL" id="JBJDOT010000063">
    <property type="protein sequence ID" value="MFK3866783.1"/>
    <property type="molecule type" value="Genomic_DNA"/>
</dbReference>
<reference evidence="1 2" key="1">
    <citation type="submission" date="2024-11" db="EMBL/GenBank/DDBJ databases">
        <title>The Natural Products Discovery Center: Release of the First 8490 Sequenced Strains for Exploring Actinobacteria Biosynthetic Diversity.</title>
        <authorList>
            <person name="Kalkreuter E."/>
            <person name="Kautsar S.A."/>
            <person name="Yang D."/>
            <person name="Bader C.D."/>
            <person name="Teijaro C.N."/>
            <person name="Fluegel L."/>
            <person name="Davis C.M."/>
            <person name="Simpson J.R."/>
            <person name="Lauterbach L."/>
            <person name="Steele A.D."/>
            <person name="Gui C."/>
            <person name="Meng S."/>
            <person name="Li G."/>
            <person name="Viehrig K."/>
            <person name="Ye F."/>
            <person name="Su P."/>
            <person name="Kiefer A.F."/>
            <person name="Nichols A."/>
            <person name="Cepeda A.J."/>
            <person name="Yan W."/>
            <person name="Fan B."/>
            <person name="Jiang Y."/>
            <person name="Adhikari A."/>
            <person name="Zheng C.-J."/>
            <person name="Schuster L."/>
            <person name="Cowan T.M."/>
            <person name="Smanski M.J."/>
            <person name="Chevrette M.G."/>
            <person name="De Carvalho L.P.S."/>
            <person name="Shen B."/>
        </authorList>
    </citation>
    <scope>NUCLEOTIDE SEQUENCE [LARGE SCALE GENOMIC DNA]</scope>
    <source>
        <strain evidence="1 2">NPDC078403</strain>
    </source>
</reference>
<proteinExistence type="predicted"/>
<gene>
    <name evidence="1" type="ORF">ACI2JU_23340</name>
</gene>
<keyword evidence="2" id="KW-1185">Reference proteome</keyword>
<accession>A0ABW8L5D2</accession>
<protein>
    <submittedName>
        <fullName evidence="1">Uncharacterized protein</fullName>
    </submittedName>
</protein>